<proteinExistence type="predicted"/>
<reference evidence="1 2" key="1">
    <citation type="submission" date="2019-02" db="EMBL/GenBank/DDBJ databases">
        <title>Deep-cultivation of Planctomycetes and their phenomic and genomic characterization uncovers novel biology.</title>
        <authorList>
            <person name="Wiegand S."/>
            <person name="Jogler M."/>
            <person name="Boedeker C."/>
            <person name="Pinto D."/>
            <person name="Vollmers J."/>
            <person name="Rivas-Marin E."/>
            <person name="Kohn T."/>
            <person name="Peeters S.H."/>
            <person name="Heuer A."/>
            <person name="Rast P."/>
            <person name="Oberbeckmann S."/>
            <person name="Bunk B."/>
            <person name="Jeske O."/>
            <person name="Meyerdierks A."/>
            <person name="Storesund J.E."/>
            <person name="Kallscheuer N."/>
            <person name="Luecker S."/>
            <person name="Lage O.M."/>
            <person name="Pohl T."/>
            <person name="Merkel B.J."/>
            <person name="Hornburger P."/>
            <person name="Mueller R.-W."/>
            <person name="Bruemmer F."/>
            <person name="Labrenz M."/>
            <person name="Spormann A.M."/>
            <person name="Op Den Camp H."/>
            <person name="Overmann J."/>
            <person name="Amann R."/>
            <person name="Jetten M.S.M."/>
            <person name="Mascher T."/>
            <person name="Medema M.H."/>
            <person name="Devos D.P."/>
            <person name="Kaster A.-K."/>
            <person name="Ovreas L."/>
            <person name="Rohde M."/>
            <person name="Galperin M.Y."/>
            <person name="Jogler C."/>
        </authorList>
    </citation>
    <scope>NUCLEOTIDE SEQUENCE [LARGE SCALE GENOMIC DNA]</scope>
    <source>
        <strain evidence="1 2">Poly59</strain>
    </source>
</reference>
<name>A0A5C6F3S7_9BACT</name>
<dbReference type="AlphaFoldDB" id="A0A5C6F3S7"/>
<dbReference type="EMBL" id="SJPX01000002">
    <property type="protein sequence ID" value="TWU56008.1"/>
    <property type="molecule type" value="Genomic_DNA"/>
</dbReference>
<organism evidence="1 2">
    <name type="scientific">Rubripirellula reticaptiva</name>
    <dbReference type="NCBI Taxonomy" id="2528013"/>
    <lineage>
        <taxon>Bacteria</taxon>
        <taxon>Pseudomonadati</taxon>
        <taxon>Planctomycetota</taxon>
        <taxon>Planctomycetia</taxon>
        <taxon>Pirellulales</taxon>
        <taxon>Pirellulaceae</taxon>
        <taxon>Rubripirellula</taxon>
    </lineage>
</organism>
<keyword evidence="2" id="KW-1185">Reference proteome</keyword>
<comment type="caution">
    <text evidence="1">The sequence shown here is derived from an EMBL/GenBank/DDBJ whole genome shotgun (WGS) entry which is preliminary data.</text>
</comment>
<protein>
    <submittedName>
        <fullName evidence="1">Uncharacterized protein</fullName>
    </submittedName>
</protein>
<accession>A0A5C6F3S7</accession>
<dbReference type="Proteomes" id="UP000317977">
    <property type="component" value="Unassembled WGS sequence"/>
</dbReference>
<sequence length="175" mass="18909">MMDAQKYWNDLIAVRRLADYESIESLATDLLACLDAGDAPPSTLASLDRDDSLNGPIAKFVATEFKRDASLCLLQPETASHPTASSGTQPLAESQTRWEAMLAAWSREGGLEDAAETADSLLLDLHDGMAPPYSLTAVPFNDAIQGQLAQWVCQLILLTRDGERDGESRAAIESV</sequence>
<evidence type="ECO:0000313" key="2">
    <source>
        <dbReference type="Proteomes" id="UP000317977"/>
    </source>
</evidence>
<dbReference type="RefSeq" id="WP_146534086.1">
    <property type="nucleotide sequence ID" value="NZ_SJPX01000002.1"/>
</dbReference>
<evidence type="ECO:0000313" key="1">
    <source>
        <dbReference type="EMBL" id="TWU56008.1"/>
    </source>
</evidence>
<gene>
    <name evidence="1" type="ORF">Poly59_23110</name>
</gene>
<dbReference type="OrthoDB" id="9826685at2"/>